<organism evidence="1 2">
    <name type="scientific">Carnegiea gigantea</name>
    <dbReference type="NCBI Taxonomy" id="171969"/>
    <lineage>
        <taxon>Eukaryota</taxon>
        <taxon>Viridiplantae</taxon>
        <taxon>Streptophyta</taxon>
        <taxon>Embryophyta</taxon>
        <taxon>Tracheophyta</taxon>
        <taxon>Spermatophyta</taxon>
        <taxon>Magnoliopsida</taxon>
        <taxon>eudicotyledons</taxon>
        <taxon>Gunneridae</taxon>
        <taxon>Pentapetalae</taxon>
        <taxon>Caryophyllales</taxon>
        <taxon>Cactineae</taxon>
        <taxon>Cactaceae</taxon>
        <taxon>Cactoideae</taxon>
        <taxon>Echinocereeae</taxon>
        <taxon>Carnegiea</taxon>
    </lineage>
</organism>
<dbReference type="AlphaFoldDB" id="A0A9Q1K3E7"/>
<dbReference type="EMBL" id="JAKOGI010000387">
    <property type="protein sequence ID" value="KAJ8435789.1"/>
    <property type="molecule type" value="Genomic_DNA"/>
</dbReference>
<comment type="caution">
    <text evidence="1">The sequence shown here is derived from an EMBL/GenBank/DDBJ whole genome shotgun (WGS) entry which is preliminary data.</text>
</comment>
<sequence length="172" mass="19379">MGLSDKDLGRLMDHIIQSTKSCGGAESKEKGGFGSLFIPRKPLKSRSRSTFGSVHHEIKATEKLSSGHKQPPSANSIQLCKEPRDDSVIFFWANEGLRRPVSNGKSITVWDEDWAQIDEVWALNVHPKLKLIFRAFDGFLEDKGELRRQPTSQDGLCVTHLVAEKTLYHVFF</sequence>
<reference evidence="1" key="1">
    <citation type="submission" date="2022-04" db="EMBL/GenBank/DDBJ databases">
        <title>Carnegiea gigantea Genome sequencing and assembly v2.</title>
        <authorList>
            <person name="Copetti D."/>
            <person name="Sanderson M.J."/>
            <person name="Burquez A."/>
            <person name="Wojciechowski M.F."/>
        </authorList>
    </citation>
    <scope>NUCLEOTIDE SEQUENCE</scope>
    <source>
        <strain evidence="1">SGP5-SGP5p</strain>
        <tissue evidence="1">Aerial part</tissue>
    </source>
</reference>
<protein>
    <submittedName>
        <fullName evidence="1">Uncharacterized protein</fullName>
    </submittedName>
</protein>
<accession>A0A9Q1K3E7</accession>
<proteinExistence type="predicted"/>
<name>A0A9Q1K3E7_9CARY</name>
<evidence type="ECO:0000313" key="1">
    <source>
        <dbReference type="EMBL" id="KAJ8435789.1"/>
    </source>
</evidence>
<gene>
    <name evidence="1" type="ORF">Cgig2_030655</name>
</gene>
<evidence type="ECO:0000313" key="2">
    <source>
        <dbReference type="Proteomes" id="UP001153076"/>
    </source>
</evidence>
<dbReference type="Proteomes" id="UP001153076">
    <property type="component" value="Unassembled WGS sequence"/>
</dbReference>
<keyword evidence="2" id="KW-1185">Reference proteome</keyword>